<protein>
    <submittedName>
        <fullName evidence="2">Uncharacterized protein</fullName>
    </submittedName>
</protein>
<gene>
    <name evidence="2" type="ORF">J1786_01640</name>
</gene>
<accession>A0ABS6KVA2</accession>
<keyword evidence="3" id="KW-1185">Reference proteome</keyword>
<evidence type="ECO:0000256" key="1">
    <source>
        <dbReference type="SAM" id="Phobius"/>
    </source>
</evidence>
<dbReference type="EMBL" id="JAFMOU010000054">
    <property type="protein sequence ID" value="MBU9833543.1"/>
    <property type="molecule type" value="Genomic_DNA"/>
</dbReference>
<keyword evidence="1" id="KW-0812">Transmembrane</keyword>
<dbReference type="RefSeq" id="WP_134706924.1">
    <property type="nucleotide sequence ID" value="NZ_JAFMOU010000054.1"/>
</dbReference>
<evidence type="ECO:0000313" key="2">
    <source>
        <dbReference type="EMBL" id="MBU9833543.1"/>
    </source>
</evidence>
<reference evidence="2 3" key="1">
    <citation type="submission" date="2021-03" db="EMBL/GenBank/DDBJ databases">
        <title>Five novel Rahnella species.</title>
        <authorList>
            <person name="Brady C."/>
            <person name="Asselin J."/>
            <person name="Beer S."/>
            <person name="Bruberg M.B."/>
            <person name="Crampton B."/>
            <person name="Venter S."/>
            <person name="Arnold D."/>
            <person name="Denman S."/>
        </authorList>
    </citation>
    <scope>NUCLEOTIDE SEQUENCE [LARGE SCALE GENOMIC DNA]</scope>
    <source>
        <strain evidence="2 3">L72c</strain>
    </source>
</reference>
<name>A0ABS6KVA2_9GAMM</name>
<proteinExistence type="predicted"/>
<keyword evidence="1" id="KW-0472">Membrane</keyword>
<organism evidence="2 3">
    <name type="scientific">Rahnella perminowiae</name>
    <dbReference type="NCBI Taxonomy" id="2816244"/>
    <lineage>
        <taxon>Bacteria</taxon>
        <taxon>Pseudomonadati</taxon>
        <taxon>Pseudomonadota</taxon>
        <taxon>Gammaproteobacteria</taxon>
        <taxon>Enterobacterales</taxon>
        <taxon>Yersiniaceae</taxon>
        <taxon>Rahnella</taxon>
    </lineage>
</organism>
<comment type="caution">
    <text evidence="2">The sequence shown here is derived from an EMBL/GenBank/DDBJ whole genome shotgun (WGS) entry which is preliminary data.</text>
</comment>
<feature type="transmembrane region" description="Helical" evidence="1">
    <location>
        <begin position="15"/>
        <end position="32"/>
    </location>
</feature>
<evidence type="ECO:0000313" key="3">
    <source>
        <dbReference type="Proteomes" id="UP000699865"/>
    </source>
</evidence>
<sequence length="124" mass="13395">MIIDLRGSMSKGTKIGLGVIAVMVIAIGALYVDFEMGKRADIEACLTLQPSQAANAVIKDVVRADNQIFAKYHLSVSDLHVDMAAVQIGPMSALVPFHISTHPAKQYFGMPRCSVLSNVEYSND</sequence>
<dbReference type="Proteomes" id="UP000699865">
    <property type="component" value="Unassembled WGS sequence"/>
</dbReference>
<keyword evidence="1" id="KW-1133">Transmembrane helix</keyword>